<evidence type="ECO:0000313" key="6">
    <source>
        <dbReference type="EMBL" id="MFD1218012.1"/>
    </source>
</evidence>
<evidence type="ECO:0000256" key="2">
    <source>
        <dbReference type="ARBA" id="ARBA00022801"/>
    </source>
</evidence>
<feature type="domain" description="Carboxyltransferase" evidence="5">
    <location>
        <begin position="10"/>
        <end position="219"/>
    </location>
</feature>
<dbReference type="InterPro" id="IPR003833">
    <property type="entry name" value="CT_C_D"/>
</dbReference>
<feature type="region of interest" description="Disordered" evidence="4">
    <location>
        <begin position="241"/>
        <end position="270"/>
    </location>
</feature>
<dbReference type="PANTHER" id="PTHR34698">
    <property type="entry name" value="5-OXOPROLINASE SUBUNIT B"/>
    <property type="match status" value="1"/>
</dbReference>
<dbReference type="SMART" id="SM00796">
    <property type="entry name" value="AHS1"/>
    <property type="match status" value="1"/>
</dbReference>
<dbReference type="PANTHER" id="PTHR34698:SF2">
    <property type="entry name" value="5-OXOPROLINASE SUBUNIT B"/>
    <property type="match status" value="1"/>
</dbReference>
<keyword evidence="2 6" id="KW-0378">Hydrolase</keyword>
<dbReference type="GO" id="GO:0017168">
    <property type="term" value="F:5-oxoprolinase (ATP-hydrolyzing) activity"/>
    <property type="evidence" value="ECO:0007669"/>
    <property type="project" value="UniProtKB-EC"/>
</dbReference>
<dbReference type="Pfam" id="PF02682">
    <property type="entry name" value="CT_C_D"/>
    <property type="match status" value="1"/>
</dbReference>
<dbReference type="Proteomes" id="UP001597264">
    <property type="component" value="Unassembled WGS sequence"/>
</dbReference>
<organism evidence="6 7">
    <name type="scientific">Microbulbifer celer</name>
    <dbReference type="NCBI Taxonomy" id="435905"/>
    <lineage>
        <taxon>Bacteria</taxon>
        <taxon>Pseudomonadati</taxon>
        <taxon>Pseudomonadota</taxon>
        <taxon>Gammaproteobacteria</taxon>
        <taxon>Cellvibrionales</taxon>
        <taxon>Microbulbiferaceae</taxon>
        <taxon>Microbulbifer</taxon>
    </lineage>
</organism>
<comment type="caution">
    <text evidence="6">The sequence shown here is derived from an EMBL/GenBank/DDBJ whole genome shotgun (WGS) entry which is preliminary data.</text>
</comment>
<dbReference type="EC" id="3.5.2.9" evidence="6"/>
<keyword evidence="1" id="KW-0547">Nucleotide-binding</keyword>
<dbReference type="RefSeq" id="WP_230435634.1">
    <property type="nucleotide sequence ID" value="NZ_CP087715.1"/>
</dbReference>
<dbReference type="SUPFAM" id="SSF160467">
    <property type="entry name" value="PH0987 N-terminal domain-like"/>
    <property type="match status" value="1"/>
</dbReference>
<dbReference type="NCBIfam" id="TIGR00370">
    <property type="entry name" value="5-oxoprolinase subunit PxpB"/>
    <property type="match status" value="1"/>
</dbReference>
<sequence>MPGSFTKRTFELQTNGDSALDIRFADAPGPDLSETIIALAQAIESASIPGVTELVPAYQCLTVCFDLLQLPDDGAGTQRLVDTLNELVRVQLTQPSPVAGPRYQIKIPVCYAPEFAPDMQALSNHVGLPADQVIRRHSATDYLVHMLGFTPGFLYLGGLDKQLHCPRKDRPTLNVPAGSVGIGGGQTGIYPQQTPGGWQIIGRTPLALFRPQRDPAFIARPLDRIRFVAISAQQFAETDPFAEPEKIPIDTAETDLANAGNIQKSRGARR</sequence>
<evidence type="ECO:0000256" key="1">
    <source>
        <dbReference type="ARBA" id="ARBA00022741"/>
    </source>
</evidence>
<dbReference type="SUPFAM" id="SSF50891">
    <property type="entry name" value="Cyclophilin-like"/>
    <property type="match status" value="1"/>
</dbReference>
<evidence type="ECO:0000256" key="3">
    <source>
        <dbReference type="ARBA" id="ARBA00022840"/>
    </source>
</evidence>
<evidence type="ECO:0000313" key="7">
    <source>
        <dbReference type="Proteomes" id="UP001597264"/>
    </source>
</evidence>
<dbReference type="Gene3D" id="3.30.1360.40">
    <property type="match status" value="1"/>
</dbReference>
<protein>
    <submittedName>
        <fullName evidence="6">5-oxoprolinase subunit PxpB</fullName>
        <ecNumber evidence="6">3.5.2.9</ecNumber>
    </submittedName>
</protein>
<evidence type="ECO:0000259" key="5">
    <source>
        <dbReference type="SMART" id="SM00796"/>
    </source>
</evidence>
<dbReference type="InterPro" id="IPR029000">
    <property type="entry name" value="Cyclophilin-like_dom_sf"/>
</dbReference>
<evidence type="ECO:0000256" key="4">
    <source>
        <dbReference type="SAM" id="MobiDB-lite"/>
    </source>
</evidence>
<gene>
    <name evidence="6" type="primary">pxpB</name>
    <name evidence="6" type="ORF">ACFQ2X_15510</name>
</gene>
<keyword evidence="7" id="KW-1185">Reference proteome</keyword>
<dbReference type="InterPro" id="IPR010016">
    <property type="entry name" value="PxpB"/>
</dbReference>
<accession>A0ABW3UCT6</accession>
<dbReference type="Gene3D" id="2.40.100.10">
    <property type="entry name" value="Cyclophilin-like"/>
    <property type="match status" value="1"/>
</dbReference>
<reference evidence="7" key="1">
    <citation type="journal article" date="2019" name="Int. J. Syst. Evol. Microbiol.">
        <title>The Global Catalogue of Microorganisms (GCM) 10K type strain sequencing project: providing services to taxonomists for standard genome sequencing and annotation.</title>
        <authorList>
            <consortium name="The Broad Institute Genomics Platform"/>
            <consortium name="The Broad Institute Genome Sequencing Center for Infectious Disease"/>
            <person name="Wu L."/>
            <person name="Ma J."/>
        </authorList>
    </citation>
    <scope>NUCLEOTIDE SEQUENCE [LARGE SCALE GENOMIC DNA]</scope>
    <source>
        <strain evidence="7">CCUG 54356</strain>
    </source>
</reference>
<keyword evidence="3" id="KW-0067">ATP-binding</keyword>
<proteinExistence type="predicted"/>
<name>A0ABW3UCT6_9GAMM</name>
<dbReference type="EMBL" id="JBHTLR010000022">
    <property type="protein sequence ID" value="MFD1218012.1"/>
    <property type="molecule type" value="Genomic_DNA"/>
</dbReference>